<comment type="caution">
    <text evidence="1">The sequence shown here is derived from an EMBL/GenBank/DDBJ whole genome shotgun (WGS) entry which is preliminary data.</text>
</comment>
<dbReference type="Proteomes" id="UP001209570">
    <property type="component" value="Unassembled WGS sequence"/>
</dbReference>
<proteinExistence type="predicted"/>
<organism evidence="1 2">
    <name type="scientific">Pythium insidiosum</name>
    <name type="common">Pythiosis disease agent</name>
    <dbReference type="NCBI Taxonomy" id="114742"/>
    <lineage>
        <taxon>Eukaryota</taxon>
        <taxon>Sar</taxon>
        <taxon>Stramenopiles</taxon>
        <taxon>Oomycota</taxon>
        <taxon>Peronosporomycetes</taxon>
        <taxon>Pythiales</taxon>
        <taxon>Pythiaceae</taxon>
        <taxon>Pythium</taxon>
    </lineage>
</organism>
<evidence type="ECO:0000313" key="2">
    <source>
        <dbReference type="Proteomes" id="UP001209570"/>
    </source>
</evidence>
<gene>
    <name evidence="1" type="ORF">P43SY_000191</name>
</gene>
<name>A0AAD5QE99_PYTIN</name>
<keyword evidence="2" id="KW-1185">Reference proteome</keyword>
<evidence type="ECO:0000313" key="1">
    <source>
        <dbReference type="EMBL" id="KAJ0407987.1"/>
    </source>
</evidence>
<accession>A0AAD5QE99</accession>
<sequence length="197" mass="22563">MKFLKPLVLRPATPLPEGYQLYPIADQWAELLPAKVPLRFSFFRYLGFYVAHTQNGKSTVVRGRSIAGLHVTIQNEDKVIFSDRIGTPFRNGVFYVQDIRLDAAGVHTVTIRVEGDIADSVEPLVLKSHVFEFMTLDECADLRQGPYAELRSFVLDCHDKKKHEQLRDDKFIEAFLKKKTTQLRVIDAKWWLRASGG</sequence>
<reference evidence="1" key="1">
    <citation type="submission" date="2021-12" db="EMBL/GenBank/DDBJ databases">
        <title>Prjna785345.</title>
        <authorList>
            <person name="Rujirawat T."/>
            <person name="Krajaejun T."/>
        </authorList>
    </citation>
    <scope>NUCLEOTIDE SEQUENCE</scope>
    <source>
        <strain evidence="1">Pi057C3</strain>
    </source>
</reference>
<dbReference type="AlphaFoldDB" id="A0AAD5QE99"/>
<protein>
    <submittedName>
        <fullName evidence="1">Uncharacterized protein</fullName>
    </submittedName>
</protein>
<dbReference type="EMBL" id="JAKCXM010000015">
    <property type="protein sequence ID" value="KAJ0407987.1"/>
    <property type="molecule type" value="Genomic_DNA"/>
</dbReference>